<dbReference type="AlphaFoldDB" id="I9DEC4"/>
<reference evidence="2" key="2">
    <citation type="submission" date="2015-02" db="EMBL/GenBank/DDBJ databases">
        <title>Complete Genome Sequence of Pelosinus fermentans JBW45.</title>
        <authorList>
            <person name="De Leon K.B."/>
            <person name="Utturkar S.M."/>
            <person name="Camilleri L.B."/>
            <person name="Arkin A.P."/>
            <person name="Fields M.W."/>
            <person name="Brown S.D."/>
            <person name="Wall J.D."/>
        </authorList>
    </citation>
    <scope>NUCLEOTIDE SEQUENCE [LARGE SCALE GENOMIC DNA]</scope>
    <source>
        <strain evidence="2">JBW45</strain>
    </source>
</reference>
<organism evidence="1 2">
    <name type="scientific">Pelosinus fermentans JBW45</name>
    <dbReference type="NCBI Taxonomy" id="1192197"/>
    <lineage>
        <taxon>Bacteria</taxon>
        <taxon>Bacillati</taxon>
        <taxon>Bacillota</taxon>
        <taxon>Negativicutes</taxon>
        <taxon>Selenomonadales</taxon>
        <taxon>Sporomusaceae</taxon>
        <taxon>Pelosinus</taxon>
    </lineage>
</organism>
<name>I9DEC4_9FIRM</name>
<dbReference type="Proteomes" id="UP000005361">
    <property type="component" value="Chromosome"/>
</dbReference>
<dbReference type="EMBL" id="CP010978">
    <property type="protein sequence ID" value="AJQ28537.1"/>
    <property type="molecule type" value="Genomic_DNA"/>
</dbReference>
<evidence type="ECO:0008006" key="3">
    <source>
        <dbReference type="Google" id="ProtNLM"/>
    </source>
</evidence>
<proteinExistence type="predicted"/>
<dbReference type="HOGENOM" id="CLU_063683_0_0_9"/>
<protein>
    <recommendedName>
        <fullName evidence="3">Metal dependent phosphohydrolase</fullName>
    </recommendedName>
</protein>
<evidence type="ECO:0000313" key="2">
    <source>
        <dbReference type="Proteomes" id="UP000005361"/>
    </source>
</evidence>
<dbReference type="OrthoDB" id="9778453at2"/>
<evidence type="ECO:0000313" key="1">
    <source>
        <dbReference type="EMBL" id="AJQ28537.1"/>
    </source>
</evidence>
<dbReference type="STRING" id="1192197.JBW_03196"/>
<sequence length="337" mass="37725">MTLSLAKCQAMLPLDMAKASAIVQDSYHYLLETAEKIEKEYLRQRVLAVLHNPAPSFLSALDERDKASIRMMLINKKLIEEEVSTALLFPPCENPQIAPQPFWCAPGSSYFRHHAYPGGLAVHTALNLSISLSFCDGYKKIYHCLPDRDLVVAGQILHDFQKPWILQWCPDGSCTPQPVLAGTAMHHIFGLAEAMFRGFEPEIVIAQACAHLPPGTAPSVKQIALWLAIACHIAGKEPAAYGVGKKGLLRLLPPVEWFIVYQGDQNWVVSMQAATEVIAAMQRYAREVYGMEESELNTWKFNALRNYVFSQVTVLKLYEILSGKGYEEFQRCVQALD</sequence>
<dbReference type="KEGG" id="pft:JBW_03196"/>
<accession>I9DEC4</accession>
<gene>
    <name evidence="1" type="ORF">JBW_03196</name>
</gene>
<dbReference type="RefSeq" id="WP_007958204.1">
    <property type="nucleotide sequence ID" value="NZ_CP010978.1"/>
</dbReference>
<reference evidence="1 2" key="1">
    <citation type="journal article" date="2015" name="Genome Announc.">
        <title>Complete Genome Sequence of Pelosinus fermentans JBW45, a Member of a Remarkably Competitive Group of Negativicutes in the Firmicutes Phylum.</title>
        <authorList>
            <person name="De Leon K.B."/>
            <person name="Utturkar S.M."/>
            <person name="Camilleri L.B."/>
            <person name="Elias D.A."/>
            <person name="Arkin A.P."/>
            <person name="Fields M.W."/>
            <person name="Brown S.D."/>
            <person name="Wall J.D."/>
        </authorList>
    </citation>
    <scope>NUCLEOTIDE SEQUENCE [LARGE SCALE GENOMIC DNA]</scope>
    <source>
        <strain evidence="1 2">JBW45</strain>
    </source>
</reference>